<dbReference type="EMBL" id="SRLO01002163">
    <property type="protein sequence ID" value="TNN33684.1"/>
    <property type="molecule type" value="Genomic_DNA"/>
</dbReference>
<organism evidence="1 2">
    <name type="scientific">Liparis tanakae</name>
    <name type="common">Tanaka's snailfish</name>
    <dbReference type="NCBI Taxonomy" id="230148"/>
    <lineage>
        <taxon>Eukaryota</taxon>
        <taxon>Metazoa</taxon>
        <taxon>Chordata</taxon>
        <taxon>Craniata</taxon>
        <taxon>Vertebrata</taxon>
        <taxon>Euteleostomi</taxon>
        <taxon>Actinopterygii</taxon>
        <taxon>Neopterygii</taxon>
        <taxon>Teleostei</taxon>
        <taxon>Neoteleostei</taxon>
        <taxon>Acanthomorphata</taxon>
        <taxon>Eupercaria</taxon>
        <taxon>Perciformes</taxon>
        <taxon>Cottioidei</taxon>
        <taxon>Cottales</taxon>
        <taxon>Liparidae</taxon>
        <taxon>Liparis</taxon>
    </lineage>
</organism>
<protein>
    <submittedName>
        <fullName evidence="1">Uncharacterized protein</fullName>
    </submittedName>
</protein>
<dbReference type="Proteomes" id="UP000314294">
    <property type="component" value="Unassembled WGS sequence"/>
</dbReference>
<dbReference type="AlphaFoldDB" id="A0A4Z2EZ85"/>
<reference evidence="1 2" key="1">
    <citation type="submission" date="2019-03" db="EMBL/GenBank/DDBJ databases">
        <title>First draft genome of Liparis tanakae, snailfish: a comprehensive survey of snailfish specific genes.</title>
        <authorList>
            <person name="Kim W."/>
            <person name="Song I."/>
            <person name="Jeong J.-H."/>
            <person name="Kim D."/>
            <person name="Kim S."/>
            <person name="Ryu S."/>
            <person name="Song J.Y."/>
            <person name="Lee S.K."/>
        </authorList>
    </citation>
    <scope>NUCLEOTIDE SEQUENCE [LARGE SCALE GENOMIC DNA]</scope>
    <source>
        <tissue evidence="1">Muscle</tissue>
    </source>
</reference>
<proteinExistence type="predicted"/>
<name>A0A4Z2EZ85_9TELE</name>
<gene>
    <name evidence="1" type="ORF">EYF80_056156</name>
</gene>
<evidence type="ECO:0000313" key="1">
    <source>
        <dbReference type="EMBL" id="TNN33684.1"/>
    </source>
</evidence>
<sequence>MALTGTRPWRPVDSMAPSHMPSCPVSLTISSSFFLNCSCSSLSSSSSPLTLIEGGQVLVTPLQQQTQIEGGQVLVIPLQQQAQQQAQVLLTLLQQRAQVEGGQVLVTPLQQQAQVLLTLLQQQAQVEGDQVLVTPLQQQAQVLLTLLQQQAQVEGGQPLLVHGDVDLQVAEQLGVQPEGLITQEVLQAASHVSGELPDFLHGLEREDEAVLLGVDGHQTSRQVLQRQTSRSQETKKTHRTFVFVKRRSEAMSLSVVVRLRPSFTRLRPSFARLRPSFARLHRWTVILLTCSWRGTTKVLHGSRVSSTA</sequence>
<keyword evidence="2" id="KW-1185">Reference proteome</keyword>
<comment type="caution">
    <text evidence="1">The sequence shown here is derived from an EMBL/GenBank/DDBJ whole genome shotgun (WGS) entry which is preliminary data.</text>
</comment>
<accession>A0A4Z2EZ85</accession>
<evidence type="ECO:0000313" key="2">
    <source>
        <dbReference type="Proteomes" id="UP000314294"/>
    </source>
</evidence>